<dbReference type="InterPro" id="IPR011004">
    <property type="entry name" value="Trimer_LpxA-like_sf"/>
</dbReference>
<dbReference type="SUPFAM" id="SSF51161">
    <property type="entry name" value="Trimeric LpxA-like enzymes"/>
    <property type="match status" value="1"/>
</dbReference>
<dbReference type="Pfam" id="PF12464">
    <property type="entry name" value="Mac"/>
    <property type="match status" value="1"/>
</dbReference>
<reference evidence="4 5" key="1">
    <citation type="journal article" date="2024" name="Pathogens">
        <title>Staphylococcus hsinchuensis sp. nov., Isolated from Soymilk.</title>
        <authorList>
            <person name="Wang Y.T."/>
            <person name="Lin Y.C."/>
            <person name="Hsieh Y.H."/>
            <person name="Lin Y.T."/>
            <person name="Hamada M."/>
            <person name="Chen C.C."/>
            <person name="Liou J.S."/>
            <person name="Lee A.Y."/>
            <person name="Zhang W.L."/>
            <person name="Chen Y.T."/>
            <person name="Huang C.H."/>
        </authorList>
    </citation>
    <scope>NUCLEOTIDE SEQUENCE [LARGE SCALE GENOMIC DNA]</scope>
    <source>
        <strain evidence="4 5">H164</strain>
    </source>
</reference>
<dbReference type="PANTHER" id="PTHR23416">
    <property type="entry name" value="SIALIC ACID SYNTHASE-RELATED"/>
    <property type="match status" value="1"/>
</dbReference>
<feature type="domain" description="Maltose/galactoside acetyltransferase" evidence="3">
    <location>
        <begin position="4"/>
        <end position="59"/>
    </location>
</feature>
<dbReference type="EMBL" id="CP128355">
    <property type="protein sequence ID" value="XAF70922.1"/>
    <property type="molecule type" value="Genomic_DNA"/>
</dbReference>
<evidence type="ECO:0000256" key="1">
    <source>
        <dbReference type="ARBA" id="ARBA00007274"/>
    </source>
</evidence>
<dbReference type="PANTHER" id="PTHR23416:SF23">
    <property type="entry name" value="ACETYLTRANSFERASE C18B11.09C-RELATED"/>
    <property type="match status" value="1"/>
</dbReference>
<protein>
    <submittedName>
        <fullName evidence="4">Sugar O-acetyltransferase</fullName>
        <ecNumber evidence="4">2.3.1.-</ecNumber>
    </submittedName>
</protein>
<dbReference type="Gene3D" id="2.160.10.10">
    <property type="entry name" value="Hexapeptide repeat proteins"/>
    <property type="match status" value="1"/>
</dbReference>
<keyword evidence="4" id="KW-0012">Acyltransferase</keyword>
<organism evidence="4 5">
    <name type="scientific">Staphylococcus hsinchuensis</name>
    <dbReference type="NCBI Taxonomy" id="3051183"/>
    <lineage>
        <taxon>Bacteria</taxon>
        <taxon>Bacillati</taxon>
        <taxon>Bacillota</taxon>
        <taxon>Bacilli</taxon>
        <taxon>Bacillales</taxon>
        <taxon>Staphylococcaceae</taxon>
        <taxon>Staphylococcus</taxon>
    </lineage>
</organism>
<dbReference type="RefSeq" id="WP_251517339.1">
    <property type="nucleotide sequence ID" value="NZ_CP128355.1"/>
</dbReference>
<accession>A0ABZ3EEI6</accession>
<dbReference type="InterPro" id="IPR001451">
    <property type="entry name" value="Hexapep"/>
</dbReference>
<dbReference type="GO" id="GO:0016746">
    <property type="term" value="F:acyltransferase activity"/>
    <property type="evidence" value="ECO:0007669"/>
    <property type="project" value="UniProtKB-KW"/>
</dbReference>
<dbReference type="InterPro" id="IPR024688">
    <property type="entry name" value="Mac_dom"/>
</dbReference>
<gene>
    <name evidence="4" type="ORF">QQM35_02035</name>
</gene>
<keyword evidence="5" id="KW-1185">Reference proteome</keyword>
<keyword evidence="2 4" id="KW-0808">Transferase</keyword>
<dbReference type="Proteomes" id="UP001436297">
    <property type="component" value="Chromosome"/>
</dbReference>
<evidence type="ECO:0000313" key="4">
    <source>
        <dbReference type="EMBL" id="XAF70922.1"/>
    </source>
</evidence>
<evidence type="ECO:0000256" key="2">
    <source>
        <dbReference type="ARBA" id="ARBA00022679"/>
    </source>
</evidence>
<evidence type="ECO:0000313" key="5">
    <source>
        <dbReference type="Proteomes" id="UP001436297"/>
    </source>
</evidence>
<dbReference type="Pfam" id="PF00132">
    <property type="entry name" value="Hexapep"/>
    <property type="match status" value="1"/>
</dbReference>
<dbReference type="CDD" id="cd03357">
    <property type="entry name" value="LbH_MAT_GAT"/>
    <property type="match status" value="1"/>
</dbReference>
<proteinExistence type="inferred from homology"/>
<dbReference type="InterPro" id="IPR051159">
    <property type="entry name" value="Hexapeptide_acetyltransf"/>
</dbReference>
<evidence type="ECO:0000259" key="3">
    <source>
        <dbReference type="SMART" id="SM01266"/>
    </source>
</evidence>
<dbReference type="EC" id="2.3.1.-" evidence="4"/>
<name>A0ABZ3EEI6_9STAP</name>
<comment type="similarity">
    <text evidence="1">Belongs to the transferase hexapeptide repeat family.</text>
</comment>
<dbReference type="Pfam" id="PF14602">
    <property type="entry name" value="Hexapep_2"/>
    <property type="match status" value="1"/>
</dbReference>
<dbReference type="SMART" id="SM01266">
    <property type="entry name" value="Mac"/>
    <property type="match status" value="1"/>
</dbReference>
<sequence>MTEKDNMINGEWYNASSDHTLVEDRLQAKDLCAELNQTKPSNKEKRTTILKDLFHYEPNHLELLSPFQVDYGYNIFLGKNIFINHNCYLMDCAHIVIGDNVFIGPNCGIYTATHPLGANARNLGIEKASPITIGNNVWIGANVIVLPGVTIGEGAVISAGSIVTKDVPENVLAMGSPAEPYKKIDNE</sequence>